<reference evidence="1" key="1">
    <citation type="submission" date="2023-11" db="EMBL/GenBank/DDBJ databases">
        <title>Genome assemblies of two species of porcelain crab, Petrolisthes cinctipes and Petrolisthes manimaculis (Anomura: Porcellanidae).</title>
        <authorList>
            <person name="Angst P."/>
        </authorList>
    </citation>
    <scope>NUCLEOTIDE SEQUENCE</scope>
    <source>
        <strain evidence="1">PB745_02</strain>
        <tissue evidence="1">Gill</tissue>
    </source>
</reference>
<dbReference type="EMBL" id="JAWZYT010001327">
    <property type="protein sequence ID" value="KAK4313331.1"/>
    <property type="molecule type" value="Genomic_DNA"/>
</dbReference>
<proteinExistence type="predicted"/>
<evidence type="ECO:0000313" key="1">
    <source>
        <dbReference type="EMBL" id="KAK4313331.1"/>
    </source>
</evidence>
<sequence length="64" mass="7092">MLWNPGPDYSGDHSLAYLVISNHRSILTADLNQRSLEREQVLVENVVATTSDMKSGTVLCFGQI</sequence>
<comment type="caution">
    <text evidence="1">The sequence shown here is derived from an EMBL/GenBank/DDBJ whole genome shotgun (WGS) entry which is preliminary data.</text>
</comment>
<dbReference type="AlphaFoldDB" id="A0AAE1PSI1"/>
<accession>A0AAE1PSI1</accession>
<name>A0AAE1PSI1_9EUCA</name>
<organism evidence="1 2">
    <name type="scientific">Petrolisthes manimaculis</name>
    <dbReference type="NCBI Taxonomy" id="1843537"/>
    <lineage>
        <taxon>Eukaryota</taxon>
        <taxon>Metazoa</taxon>
        <taxon>Ecdysozoa</taxon>
        <taxon>Arthropoda</taxon>
        <taxon>Crustacea</taxon>
        <taxon>Multicrustacea</taxon>
        <taxon>Malacostraca</taxon>
        <taxon>Eumalacostraca</taxon>
        <taxon>Eucarida</taxon>
        <taxon>Decapoda</taxon>
        <taxon>Pleocyemata</taxon>
        <taxon>Anomura</taxon>
        <taxon>Galatheoidea</taxon>
        <taxon>Porcellanidae</taxon>
        <taxon>Petrolisthes</taxon>
    </lineage>
</organism>
<gene>
    <name evidence="1" type="ORF">Pmani_015319</name>
</gene>
<evidence type="ECO:0000313" key="2">
    <source>
        <dbReference type="Proteomes" id="UP001292094"/>
    </source>
</evidence>
<keyword evidence="2" id="KW-1185">Reference proteome</keyword>
<dbReference type="Proteomes" id="UP001292094">
    <property type="component" value="Unassembled WGS sequence"/>
</dbReference>
<protein>
    <submittedName>
        <fullName evidence="1">Uncharacterized protein</fullName>
    </submittedName>
</protein>